<dbReference type="Pfam" id="PF13439">
    <property type="entry name" value="Glyco_transf_4"/>
    <property type="match status" value="1"/>
</dbReference>
<evidence type="ECO:0000256" key="1">
    <source>
        <dbReference type="ARBA" id="ARBA00022676"/>
    </source>
</evidence>
<proteinExistence type="predicted"/>
<comment type="caution">
    <text evidence="5">The sequence shown here is derived from an EMBL/GenBank/DDBJ whole genome shotgun (WGS) entry which is preliminary data.</text>
</comment>
<evidence type="ECO:0000259" key="3">
    <source>
        <dbReference type="Pfam" id="PF00534"/>
    </source>
</evidence>
<feature type="domain" description="Glycosyl transferase family 1" evidence="3">
    <location>
        <begin position="214"/>
        <end position="380"/>
    </location>
</feature>
<dbReference type="InterPro" id="IPR001296">
    <property type="entry name" value="Glyco_trans_1"/>
</dbReference>
<feature type="domain" description="Glycosyltransferase subfamily 4-like N-terminal" evidence="4">
    <location>
        <begin position="22"/>
        <end position="202"/>
    </location>
</feature>
<dbReference type="GO" id="GO:0016757">
    <property type="term" value="F:glycosyltransferase activity"/>
    <property type="evidence" value="ECO:0007669"/>
    <property type="project" value="UniProtKB-KW"/>
</dbReference>
<keyword evidence="2 5" id="KW-0808">Transferase</keyword>
<dbReference type="SUPFAM" id="SSF53756">
    <property type="entry name" value="UDP-Glycosyltransferase/glycogen phosphorylase"/>
    <property type="match status" value="1"/>
</dbReference>
<dbReference type="PANTHER" id="PTHR12526">
    <property type="entry name" value="GLYCOSYLTRANSFERASE"/>
    <property type="match status" value="1"/>
</dbReference>
<dbReference type="AlphaFoldDB" id="A0A4R7FJ60"/>
<reference evidence="5 6" key="1">
    <citation type="submission" date="2019-03" db="EMBL/GenBank/DDBJ databases">
        <title>Genomic Encyclopedia of Archaeal and Bacterial Type Strains, Phase II (KMG-II): from individual species to whole genera.</title>
        <authorList>
            <person name="Goeker M."/>
        </authorList>
    </citation>
    <scope>NUCLEOTIDE SEQUENCE [LARGE SCALE GENOMIC DNA]</scope>
    <source>
        <strain evidence="5 6">DSM 24782</strain>
    </source>
</reference>
<sequence>MRIALVSEHASPLAVLGGVDAGGQNVHVAALATSLAAAGHVVDVYTRRDAPGLPERVPFAPGVTVIPVTAGPEAVVPKDDLLPLMGEFADALAAAWIADRPDVVHGHFWMSGLASLDAAGRVDLALGGHLPVAQTFHALGVVKRRQQGARDTSPAERRFLEPDVARRADTVVATCSDEAFELKGFAVPSARIAVVPCGVDTAHFTPDGPVAPRTERLRLLTVSRLVPRKGVGNAIEALGRLVRAGVDAELVVIGGAGDADHLETEPETERLRAVIDAEGLQDRVVLAGSIEHGELPAWYRSADVVICAPWYEPFGIVPLEAMSCGRPVVATSVGGLIDTVVEDVTGLHVPPRDPEALAEAVGGLLADPQRRRRYGRAGRSRAATRYSWSRIAADTLRVYGRLTDRERLALRTGEA</sequence>
<accession>A0A4R7FJ60</accession>
<dbReference type="EMBL" id="SOAM01000003">
    <property type="protein sequence ID" value="TDS76042.1"/>
    <property type="molecule type" value="Genomic_DNA"/>
</dbReference>
<evidence type="ECO:0000259" key="4">
    <source>
        <dbReference type="Pfam" id="PF13439"/>
    </source>
</evidence>
<evidence type="ECO:0000313" key="5">
    <source>
        <dbReference type="EMBL" id="TDS76042.1"/>
    </source>
</evidence>
<evidence type="ECO:0000313" key="6">
    <source>
        <dbReference type="Proteomes" id="UP000295344"/>
    </source>
</evidence>
<organism evidence="5 6">
    <name type="scientific">Amnibacterium kyonggiense</name>
    <dbReference type="NCBI Taxonomy" id="595671"/>
    <lineage>
        <taxon>Bacteria</taxon>
        <taxon>Bacillati</taxon>
        <taxon>Actinomycetota</taxon>
        <taxon>Actinomycetes</taxon>
        <taxon>Micrococcales</taxon>
        <taxon>Microbacteriaceae</taxon>
        <taxon>Amnibacterium</taxon>
    </lineage>
</organism>
<keyword evidence="1" id="KW-0328">Glycosyltransferase</keyword>
<dbReference type="PANTHER" id="PTHR12526:SF635">
    <property type="entry name" value="GLYCOSYL TRANSFERASE GROUP 1"/>
    <property type="match status" value="1"/>
</dbReference>
<dbReference type="Proteomes" id="UP000295344">
    <property type="component" value="Unassembled WGS sequence"/>
</dbReference>
<keyword evidence="6" id="KW-1185">Reference proteome</keyword>
<evidence type="ECO:0000256" key="2">
    <source>
        <dbReference type="ARBA" id="ARBA00022679"/>
    </source>
</evidence>
<dbReference type="Gene3D" id="3.40.50.2000">
    <property type="entry name" value="Glycogen Phosphorylase B"/>
    <property type="match status" value="2"/>
</dbReference>
<dbReference type="OrthoDB" id="9810929at2"/>
<dbReference type="Pfam" id="PF00534">
    <property type="entry name" value="Glycos_transf_1"/>
    <property type="match status" value="1"/>
</dbReference>
<protein>
    <submittedName>
        <fullName evidence="5">Glycosyltransferase involved in cell wall biosynthesis</fullName>
    </submittedName>
</protein>
<gene>
    <name evidence="5" type="ORF">CLV52_3157</name>
</gene>
<name>A0A4R7FJ60_9MICO</name>
<dbReference type="InterPro" id="IPR028098">
    <property type="entry name" value="Glyco_trans_4-like_N"/>
</dbReference>